<dbReference type="EMBL" id="FOUR01000002">
    <property type="protein sequence ID" value="SFM81698.1"/>
    <property type="molecule type" value="Genomic_DNA"/>
</dbReference>
<name>A0A1I4TY19_9GAMM</name>
<dbReference type="GO" id="GO:0003677">
    <property type="term" value="F:DNA binding"/>
    <property type="evidence" value="ECO:0007669"/>
    <property type="project" value="InterPro"/>
</dbReference>
<keyword evidence="3" id="KW-1185">Reference proteome</keyword>
<feature type="domain" description="HTH cro/C1-type" evidence="1">
    <location>
        <begin position="13"/>
        <end position="67"/>
    </location>
</feature>
<dbReference type="SMART" id="SM00530">
    <property type="entry name" value="HTH_XRE"/>
    <property type="match status" value="1"/>
</dbReference>
<gene>
    <name evidence="2" type="ORF">SAMN04487961_1353</name>
</gene>
<organism evidence="2 3">
    <name type="scientific">Marinobacter pelagius</name>
    <dbReference type="NCBI Taxonomy" id="379482"/>
    <lineage>
        <taxon>Bacteria</taxon>
        <taxon>Pseudomonadati</taxon>
        <taxon>Pseudomonadota</taxon>
        <taxon>Gammaproteobacteria</taxon>
        <taxon>Pseudomonadales</taxon>
        <taxon>Marinobacteraceae</taxon>
        <taxon>Marinobacter</taxon>
    </lineage>
</organism>
<dbReference type="PROSITE" id="PS50943">
    <property type="entry name" value="HTH_CROC1"/>
    <property type="match status" value="1"/>
</dbReference>
<dbReference type="Gene3D" id="1.10.260.40">
    <property type="entry name" value="lambda repressor-like DNA-binding domains"/>
    <property type="match status" value="1"/>
</dbReference>
<dbReference type="CDD" id="cd00093">
    <property type="entry name" value="HTH_XRE"/>
    <property type="match status" value="1"/>
</dbReference>
<reference evidence="3" key="1">
    <citation type="submission" date="2016-10" db="EMBL/GenBank/DDBJ databases">
        <authorList>
            <person name="Varghese N."/>
            <person name="Submissions S."/>
        </authorList>
    </citation>
    <scope>NUCLEOTIDE SEQUENCE [LARGE SCALE GENOMIC DNA]</scope>
    <source>
        <strain evidence="3">CGMCC 1.6775</strain>
    </source>
</reference>
<sequence length="82" mass="9098">MKITAPEQLAQALKNARKELGLTQQAAANLVGIKQATVSTLENNPRGSRLNTFFKLLAALNLELKLAERGSFEEESGWDQEW</sequence>
<dbReference type="OrthoDB" id="5891007at2"/>
<dbReference type="Proteomes" id="UP000199339">
    <property type="component" value="Unassembled WGS sequence"/>
</dbReference>
<proteinExistence type="predicted"/>
<evidence type="ECO:0000313" key="3">
    <source>
        <dbReference type="Proteomes" id="UP000199339"/>
    </source>
</evidence>
<dbReference type="InterPro" id="IPR010982">
    <property type="entry name" value="Lambda_DNA-bd_dom_sf"/>
</dbReference>
<protein>
    <submittedName>
        <fullName evidence="2">HTH-type transcriptional regulator / antitoxin HipB</fullName>
    </submittedName>
</protein>
<accession>A0A1I4TY19</accession>
<dbReference type="RefSeq" id="WP_092000559.1">
    <property type="nucleotide sequence ID" value="NZ_FOUR01000002.1"/>
</dbReference>
<evidence type="ECO:0000313" key="2">
    <source>
        <dbReference type="EMBL" id="SFM81698.1"/>
    </source>
</evidence>
<evidence type="ECO:0000259" key="1">
    <source>
        <dbReference type="PROSITE" id="PS50943"/>
    </source>
</evidence>
<dbReference type="AlphaFoldDB" id="A0A1I4TY19"/>
<dbReference type="Pfam" id="PF01381">
    <property type="entry name" value="HTH_3"/>
    <property type="match status" value="1"/>
</dbReference>
<dbReference type="SUPFAM" id="SSF47413">
    <property type="entry name" value="lambda repressor-like DNA-binding domains"/>
    <property type="match status" value="1"/>
</dbReference>
<dbReference type="InterPro" id="IPR001387">
    <property type="entry name" value="Cro/C1-type_HTH"/>
</dbReference>